<comment type="similarity">
    <text evidence="2">Belongs to the DCP1 family.</text>
</comment>
<evidence type="ECO:0000313" key="7">
    <source>
        <dbReference type="Proteomes" id="UP000002009"/>
    </source>
</evidence>
<accession>C1FJ80</accession>
<dbReference type="SUPFAM" id="SSF50729">
    <property type="entry name" value="PH domain-like"/>
    <property type="match status" value="1"/>
</dbReference>
<dbReference type="RefSeq" id="XP_002509050.1">
    <property type="nucleotide sequence ID" value="XM_002509004.1"/>
</dbReference>
<feature type="region of interest" description="Disordered" evidence="5">
    <location>
        <begin position="181"/>
        <end position="243"/>
    </location>
</feature>
<dbReference type="eggNOG" id="KOG2868">
    <property type="taxonomic scope" value="Eukaryota"/>
</dbReference>
<dbReference type="Pfam" id="PF06058">
    <property type="entry name" value="DCP1"/>
    <property type="match status" value="1"/>
</dbReference>
<dbReference type="InterPro" id="IPR010334">
    <property type="entry name" value="Dcp1"/>
</dbReference>
<dbReference type="GO" id="GO:0003729">
    <property type="term" value="F:mRNA binding"/>
    <property type="evidence" value="ECO:0007669"/>
    <property type="project" value="TreeGrafter"/>
</dbReference>
<dbReference type="GeneID" id="8248172"/>
<keyword evidence="4" id="KW-0507">mRNA processing</keyword>
<dbReference type="OrthoDB" id="440673at2759"/>
<evidence type="ECO:0000313" key="6">
    <source>
        <dbReference type="EMBL" id="ACO70308.1"/>
    </source>
</evidence>
<sequence length="272" mass="29732">MAPRKKPLVKPEDAANLRVLQREDPEVEAILGSASHVTLYGFNLEEQAWHRKDCEGSLFVVQRRSVPRFQFVVLNRLNTENVRENLLGEFEFELSPPYLLYRSSTEVNGIWFFQQEECDDMSALFDSITSAHAKEDQQQPQLTAEGLMAAMNLGSAAAQPAQQPQPTGSVEAFFAGQLGRGGASAAPAPIPEPLAVPVPAPTMADEPKQKREKKKEKPAAAVESGRDSPVAERGGGGGGGGLNREVVRAAMYKLVANDNFIDLMVKELKRSM</sequence>
<feature type="compositionally biased region" description="Gly residues" evidence="5">
    <location>
        <begin position="233"/>
        <end position="242"/>
    </location>
</feature>
<dbReference type="AlphaFoldDB" id="C1FJ80"/>
<evidence type="ECO:0000256" key="1">
    <source>
        <dbReference type="ARBA" id="ARBA00004496"/>
    </source>
</evidence>
<evidence type="ECO:0000256" key="4">
    <source>
        <dbReference type="ARBA" id="ARBA00022664"/>
    </source>
</evidence>
<keyword evidence="7" id="KW-1185">Reference proteome</keyword>
<evidence type="ECO:0000256" key="2">
    <source>
        <dbReference type="ARBA" id="ARBA00008778"/>
    </source>
</evidence>
<comment type="subcellular location">
    <subcellularLocation>
        <location evidence="1">Cytoplasm</location>
    </subcellularLocation>
</comment>
<feature type="compositionally biased region" description="Pro residues" evidence="5">
    <location>
        <begin position="188"/>
        <end position="200"/>
    </location>
</feature>
<dbReference type="InterPro" id="IPR011993">
    <property type="entry name" value="PH-like_dom_sf"/>
</dbReference>
<reference evidence="6 7" key="1">
    <citation type="journal article" date="2009" name="Science">
        <title>Green evolution and dynamic adaptations revealed by genomes of the marine picoeukaryotes Micromonas.</title>
        <authorList>
            <person name="Worden A.Z."/>
            <person name="Lee J.H."/>
            <person name="Mock T."/>
            <person name="Rouze P."/>
            <person name="Simmons M.P."/>
            <person name="Aerts A.L."/>
            <person name="Allen A.E."/>
            <person name="Cuvelier M.L."/>
            <person name="Derelle E."/>
            <person name="Everett M.V."/>
            <person name="Foulon E."/>
            <person name="Grimwood J."/>
            <person name="Gundlach H."/>
            <person name="Henrissat B."/>
            <person name="Napoli C."/>
            <person name="McDonald S.M."/>
            <person name="Parker M.S."/>
            <person name="Rombauts S."/>
            <person name="Salamov A."/>
            <person name="Von Dassow P."/>
            <person name="Badger J.H."/>
            <person name="Coutinho P.M."/>
            <person name="Demir E."/>
            <person name="Dubchak I."/>
            <person name="Gentemann C."/>
            <person name="Eikrem W."/>
            <person name="Gready J.E."/>
            <person name="John U."/>
            <person name="Lanier W."/>
            <person name="Lindquist E.A."/>
            <person name="Lucas S."/>
            <person name="Mayer K.F."/>
            <person name="Moreau H."/>
            <person name="Not F."/>
            <person name="Otillar R."/>
            <person name="Panaud O."/>
            <person name="Pangilinan J."/>
            <person name="Paulsen I."/>
            <person name="Piegu B."/>
            <person name="Poliakov A."/>
            <person name="Robbens S."/>
            <person name="Schmutz J."/>
            <person name="Toulza E."/>
            <person name="Wyss T."/>
            <person name="Zelensky A."/>
            <person name="Zhou K."/>
            <person name="Armbrust E.V."/>
            <person name="Bhattacharya D."/>
            <person name="Goodenough U.W."/>
            <person name="Van de Peer Y."/>
            <person name="Grigoriev I.V."/>
        </authorList>
    </citation>
    <scope>NUCLEOTIDE SEQUENCE [LARGE SCALE GENOMIC DNA]</scope>
    <source>
        <strain evidence="7">RCC299 / NOUM17</strain>
    </source>
</reference>
<dbReference type="EMBL" id="CP001577">
    <property type="protein sequence ID" value="ACO70308.1"/>
    <property type="molecule type" value="Genomic_DNA"/>
</dbReference>
<dbReference type="GO" id="GO:0000290">
    <property type="term" value="P:deadenylation-dependent decapping of nuclear-transcribed mRNA"/>
    <property type="evidence" value="ECO:0007669"/>
    <property type="project" value="InterPro"/>
</dbReference>
<proteinExistence type="inferred from homology"/>
<dbReference type="Gene3D" id="2.30.29.30">
    <property type="entry name" value="Pleckstrin-homology domain (PH domain)/Phosphotyrosine-binding domain (PTB)"/>
    <property type="match status" value="1"/>
</dbReference>
<dbReference type="KEGG" id="mis:MICPUN_95598"/>
<dbReference type="GO" id="GO:0008047">
    <property type="term" value="F:enzyme activator activity"/>
    <property type="evidence" value="ECO:0007669"/>
    <property type="project" value="InterPro"/>
</dbReference>
<dbReference type="PANTHER" id="PTHR16290:SF0">
    <property type="entry name" value="DECAPPING PROTEIN 1, ISOFORM A"/>
    <property type="match status" value="1"/>
</dbReference>
<dbReference type="InParanoid" id="C1FJ80"/>
<keyword evidence="3" id="KW-0963">Cytoplasm</keyword>
<evidence type="ECO:0000256" key="5">
    <source>
        <dbReference type="SAM" id="MobiDB-lite"/>
    </source>
</evidence>
<dbReference type="STRING" id="296587.C1FJ80"/>
<organism evidence="6 7">
    <name type="scientific">Micromonas commoda (strain RCC299 / NOUM17 / CCMP2709)</name>
    <name type="common">Picoplanktonic green alga</name>
    <dbReference type="NCBI Taxonomy" id="296587"/>
    <lineage>
        <taxon>Eukaryota</taxon>
        <taxon>Viridiplantae</taxon>
        <taxon>Chlorophyta</taxon>
        <taxon>Mamiellophyceae</taxon>
        <taxon>Mamiellales</taxon>
        <taxon>Mamiellaceae</taxon>
        <taxon>Micromonas</taxon>
    </lineage>
</organism>
<dbReference type="GO" id="GO:0000932">
    <property type="term" value="C:P-body"/>
    <property type="evidence" value="ECO:0007669"/>
    <property type="project" value="TreeGrafter"/>
</dbReference>
<name>C1FJ80_MICCC</name>
<dbReference type="OMA" id="FELSPPY"/>
<evidence type="ECO:0000256" key="3">
    <source>
        <dbReference type="ARBA" id="ARBA00022490"/>
    </source>
</evidence>
<protein>
    <recommendedName>
        <fullName evidence="8">mRNA-decapping enzyme-like protein</fullName>
    </recommendedName>
</protein>
<dbReference type="GO" id="GO:0031087">
    <property type="term" value="P:deadenylation-independent decapping of nuclear-transcribed mRNA"/>
    <property type="evidence" value="ECO:0007669"/>
    <property type="project" value="TreeGrafter"/>
</dbReference>
<dbReference type="Proteomes" id="UP000002009">
    <property type="component" value="Chromosome 12"/>
</dbReference>
<evidence type="ECO:0008006" key="8">
    <source>
        <dbReference type="Google" id="ProtNLM"/>
    </source>
</evidence>
<dbReference type="PANTHER" id="PTHR16290">
    <property type="entry name" value="TRANSCRIPTION FACTOR SMIF DECAPPING ENZYME DCP1"/>
    <property type="match status" value="1"/>
</dbReference>
<dbReference type="CDD" id="cd09804">
    <property type="entry name" value="Dcp1"/>
    <property type="match status" value="1"/>
</dbReference>
<dbReference type="GO" id="GO:0006397">
    <property type="term" value="P:mRNA processing"/>
    <property type="evidence" value="ECO:0007669"/>
    <property type="project" value="UniProtKB-KW"/>
</dbReference>
<gene>
    <name evidence="6" type="ORF">MICPUN_95598</name>
</gene>